<proteinExistence type="predicted"/>
<keyword evidence="4" id="KW-1185">Reference proteome</keyword>
<evidence type="ECO:0000313" key="4">
    <source>
        <dbReference type="Proteomes" id="UP000646749"/>
    </source>
</evidence>
<name>A0ABQ4E7J3_9ACTN</name>
<feature type="region of interest" description="Disordered" evidence="1">
    <location>
        <begin position="56"/>
        <end position="92"/>
    </location>
</feature>
<comment type="caution">
    <text evidence="3">The sequence shown here is derived from an EMBL/GenBank/DDBJ whole genome shotgun (WGS) entry which is preliminary data.</text>
</comment>
<sequence>MSDNRKTLRAIVIGLAGTACFGLCAHFLGWLSWPKLLILAACVTIVNVAGRAAKAYQSRTDHGSPRSDSAEPAPRPREGDSGSEWNRSPRLH</sequence>
<dbReference type="PROSITE" id="PS51257">
    <property type="entry name" value="PROKAR_LIPOPROTEIN"/>
    <property type="match status" value="1"/>
</dbReference>
<keyword evidence="2" id="KW-0472">Membrane</keyword>
<organism evidence="3 4">
    <name type="scientific">Plantactinospora endophytica</name>
    <dbReference type="NCBI Taxonomy" id="673535"/>
    <lineage>
        <taxon>Bacteria</taxon>
        <taxon>Bacillati</taxon>
        <taxon>Actinomycetota</taxon>
        <taxon>Actinomycetes</taxon>
        <taxon>Micromonosporales</taxon>
        <taxon>Micromonosporaceae</taxon>
        <taxon>Plantactinospora</taxon>
    </lineage>
</organism>
<accession>A0ABQ4E7J3</accession>
<feature type="compositionally biased region" description="Basic and acidic residues" evidence="1">
    <location>
        <begin position="59"/>
        <end position="80"/>
    </location>
</feature>
<evidence type="ECO:0000256" key="2">
    <source>
        <dbReference type="SAM" id="Phobius"/>
    </source>
</evidence>
<evidence type="ECO:0000313" key="3">
    <source>
        <dbReference type="EMBL" id="GIG90271.1"/>
    </source>
</evidence>
<reference evidence="3 4" key="1">
    <citation type="submission" date="2021-01" db="EMBL/GenBank/DDBJ databases">
        <title>Whole genome shotgun sequence of Plantactinospora endophytica NBRC 110450.</title>
        <authorList>
            <person name="Komaki H."/>
            <person name="Tamura T."/>
        </authorList>
    </citation>
    <scope>NUCLEOTIDE SEQUENCE [LARGE SCALE GENOMIC DNA]</scope>
    <source>
        <strain evidence="3 4">NBRC 110450</strain>
    </source>
</reference>
<gene>
    <name evidence="3" type="ORF">Pen02_52070</name>
</gene>
<evidence type="ECO:0000256" key="1">
    <source>
        <dbReference type="SAM" id="MobiDB-lite"/>
    </source>
</evidence>
<feature type="transmembrane region" description="Helical" evidence="2">
    <location>
        <begin position="36"/>
        <end position="53"/>
    </location>
</feature>
<feature type="transmembrane region" description="Helical" evidence="2">
    <location>
        <begin position="7"/>
        <end position="30"/>
    </location>
</feature>
<keyword evidence="2" id="KW-1133">Transmembrane helix</keyword>
<keyword evidence="2" id="KW-0812">Transmembrane</keyword>
<protein>
    <submittedName>
        <fullName evidence="3">Uncharacterized protein</fullName>
    </submittedName>
</protein>
<dbReference type="EMBL" id="BONW01000025">
    <property type="protein sequence ID" value="GIG90271.1"/>
    <property type="molecule type" value="Genomic_DNA"/>
</dbReference>
<dbReference type="Proteomes" id="UP000646749">
    <property type="component" value="Unassembled WGS sequence"/>
</dbReference>